<name>A0A8C5U9Y4_9PASS</name>
<organism evidence="1 2">
    <name type="scientific">Malurus cyaneus samueli</name>
    <dbReference type="NCBI Taxonomy" id="2593467"/>
    <lineage>
        <taxon>Eukaryota</taxon>
        <taxon>Metazoa</taxon>
        <taxon>Chordata</taxon>
        <taxon>Craniata</taxon>
        <taxon>Vertebrata</taxon>
        <taxon>Euteleostomi</taxon>
        <taxon>Archelosauria</taxon>
        <taxon>Archosauria</taxon>
        <taxon>Dinosauria</taxon>
        <taxon>Saurischia</taxon>
        <taxon>Theropoda</taxon>
        <taxon>Coelurosauria</taxon>
        <taxon>Aves</taxon>
        <taxon>Neognathae</taxon>
        <taxon>Neoaves</taxon>
        <taxon>Telluraves</taxon>
        <taxon>Australaves</taxon>
        <taxon>Passeriformes</taxon>
        <taxon>Meliphagoidea</taxon>
        <taxon>Maluridae</taxon>
        <taxon>Malurus</taxon>
    </lineage>
</organism>
<keyword evidence="2" id="KW-1185">Reference proteome</keyword>
<protein>
    <submittedName>
        <fullName evidence="1">Mitochondrial rRNA methyltransferase 1</fullName>
    </submittedName>
</protein>
<reference evidence="1" key="2">
    <citation type="submission" date="2025-09" db="UniProtKB">
        <authorList>
            <consortium name="Ensembl"/>
        </authorList>
    </citation>
    <scope>IDENTIFICATION</scope>
</reference>
<evidence type="ECO:0000313" key="2">
    <source>
        <dbReference type="Proteomes" id="UP000694560"/>
    </source>
</evidence>
<proteinExistence type="predicted"/>
<dbReference type="AlphaFoldDB" id="A0A8C5U9Y4"/>
<dbReference type="Ensembl" id="ENSMCST00000019177.1">
    <property type="protein sequence ID" value="ENSMCSP00000018709.1"/>
    <property type="gene ID" value="ENSMCSG00000013148.1"/>
</dbReference>
<sequence>MEVFDVYGTDDLQGFLKAKSAEGWEVVGTVSRPEDVEDVPVISCSEFQWDKPIIVVIGIAISCAGCEGGVPPSKSVILSGKEKLRGNCEILCHYSHLGQVWPFVAFAPDLKSCAINYGELHLDLSKKIIHLSGWHMEGRISASEDTFLRRGL</sequence>
<evidence type="ECO:0000313" key="1">
    <source>
        <dbReference type="Ensembl" id="ENSMCSP00000018709.1"/>
    </source>
</evidence>
<reference evidence="1" key="1">
    <citation type="submission" date="2025-08" db="UniProtKB">
        <authorList>
            <consortium name="Ensembl"/>
        </authorList>
    </citation>
    <scope>IDENTIFICATION</scope>
</reference>
<dbReference type="Proteomes" id="UP000694560">
    <property type="component" value="Unplaced"/>
</dbReference>
<accession>A0A8C5U9Y4</accession>